<dbReference type="InterPro" id="IPR051677">
    <property type="entry name" value="AfsR-DnrI-RedD_regulator"/>
</dbReference>
<dbReference type="EMBL" id="JAEKNR010000073">
    <property type="protein sequence ID" value="MBJ7597687.1"/>
    <property type="molecule type" value="Genomic_DNA"/>
</dbReference>
<proteinExistence type="predicted"/>
<dbReference type="PANTHER" id="PTHR35807">
    <property type="entry name" value="TRANSCRIPTIONAL REGULATOR REDD-RELATED"/>
    <property type="match status" value="1"/>
</dbReference>
<dbReference type="InterPro" id="IPR005158">
    <property type="entry name" value="BTAD"/>
</dbReference>
<evidence type="ECO:0000313" key="3">
    <source>
        <dbReference type="Proteomes" id="UP000612893"/>
    </source>
</evidence>
<evidence type="ECO:0000259" key="1">
    <source>
        <dbReference type="SMART" id="SM01043"/>
    </source>
</evidence>
<organism evidence="2 3">
    <name type="scientific">Candidatus Nephthysia bennettiae</name>
    <dbReference type="NCBI Taxonomy" id="3127016"/>
    <lineage>
        <taxon>Bacteria</taxon>
        <taxon>Bacillati</taxon>
        <taxon>Candidatus Dormiibacterota</taxon>
        <taxon>Candidatus Dormibacteria</taxon>
        <taxon>Candidatus Dormibacterales</taxon>
        <taxon>Candidatus Dormibacteraceae</taxon>
        <taxon>Candidatus Nephthysia</taxon>
    </lineage>
</organism>
<accession>A0A934JZB6</accession>
<feature type="domain" description="Bacterial transcriptional activator" evidence="1">
    <location>
        <begin position="110"/>
        <end position="252"/>
    </location>
</feature>
<dbReference type="SMART" id="SM01043">
    <property type="entry name" value="BTAD"/>
    <property type="match status" value="1"/>
</dbReference>
<reference evidence="2" key="1">
    <citation type="submission" date="2020-10" db="EMBL/GenBank/DDBJ databases">
        <title>Ca. Dormibacterota MAGs.</title>
        <authorList>
            <person name="Montgomery K."/>
        </authorList>
    </citation>
    <scope>NUCLEOTIDE SEQUENCE [LARGE SCALE GENOMIC DNA]</scope>
    <source>
        <strain evidence="2">SC8812_S17_10</strain>
    </source>
</reference>
<dbReference type="SUPFAM" id="SSF48452">
    <property type="entry name" value="TPR-like"/>
    <property type="match status" value="1"/>
</dbReference>
<comment type="caution">
    <text evidence="2">The sequence shown here is derived from an EMBL/GenBank/DDBJ whole genome shotgun (WGS) entry which is preliminary data.</text>
</comment>
<dbReference type="Proteomes" id="UP000612893">
    <property type="component" value="Unassembled WGS sequence"/>
</dbReference>
<dbReference type="Gene3D" id="1.25.40.10">
    <property type="entry name" value="Tetratricopeptide repeat domain"/>
    <property type="match status" value="1"/>
</dbReference>
<dbReference type="AlphaFoldDB" id="A0A934JZB6"/>
<dbReference type="InterPro" id="IPR011990">
    <property type="entry name" value="TPR-like_helical_dom_sf"/>
</dbReference>
<protein>
    <submittedName>
        <fullName evidence="2">SARP family transcriptional regulator</fullName>
    </submittedName>
</protein>
<sequence>MSDARQLGLIATRPSLRAAGSRVLLVGGFQLVEGEAQVVLAEGSQRLLALLALRGRPVKRLLVAGTLWPDVTEGRAYASLRSALSRLYGAVRDAVEVNPSDLSLAPNVRVDLRESQALAHRLLDAVDEPLAVTDLSRAAITALSGELLPDWYDDWILLEAEDWRQLRLHALEALAGLLAAAGRYGDAAAAALAAVRADPLRESAHAALIQVHLAEHNRSEALREFRRYQRLLRAELDIEPTPGLRRLVDPSDNPRDR</sequence>
<gene>
    <name evidence="2" type="ORF">JF922_06335</name>
</gene>
<name>A0A934JZB6_9BACT</name>
<dbReference type="Pfam" id="PF03704">
    <property type="entry name" value="BTAD"/>
    <property type="match status" value="1"/>
</dbReference>
<keyword evidence="3" id="KW-1185">Reference proteome</keyword>
<evidence type="ECO:0000313" key="2">
    <source>
        <dbReference type="EMBL" id="MBJ7597687.1"/>
    </source>
</evidence>